<evidence type="ECO:0000259" key="3">
    <source>
        <dbReference type="SMART" id="SM00903"/>
    </source>
</evidence>
<comment type="caution">
    <text evidence="4">The sequence shown here is derived from an EMBL/GenBank/DDBJ whole genome shotgun (WGS) entry which is preliminary data.</text>
</comment>
<evidence type="ECO:0000256" key="2">
    <source>
        <dbReference type="SAM" id="MobiDB-lite"/>
    </source>
</evidence>
<dbReference type="AlphaFoldDB" id="A0A2M8LSG2"/>
<dbReference type="GO" id="GO:0006208">
    <property type="term" value="P:pyrimidine nucleobase catabolic process"/>
    <property type="evidence" value="ECO:0007669"/>
    <property type="project" value="TreeGrafter"/>
</dbReference>
<feature type="region of interest" description="Disordered" evidence="2">
    <location>
        <begin position="155"/>
        <end position="190"/>
    </location>
</feature>
<dbReference type="PANTHER" id="PTHR30466">
    <property type="entry name" value="FLAVIN REDUCTASE"/>
    <property type="match status" value="1"/>
</dbReference>
<evidence type="ECO:0000313" key="4">
    <source>
        <dbReference type="EMBL" id="PJE94893.1"/>
    </source>
</evidence>
<feature type="domain" description="Flavin reductase like" evidence="3">
    <location>
        <begin position="12"/>
        <end position="155"/>
    </location>
</feature>
<protein>
    <submittedName>
        <fullName evidence="4">Flavin reductase</fullName>
    </submittedName>
</protein>
<dbReference type="Gene3D" id="2.30.110.10">
    <property type="entry name" value="Electron Transport, Fmn-binding Protein, Chain A"/>
    <property type="match status" value="1"/>
</dbReference>
<dbReference type="GO" id="GO:0042602">
    <property type="term" value="F:riboflavin reductase (NADPH) activity"/>
    <property type="evidence" value="ECO:0007669"/>
    <property type="project" value="TreeGrafter"/>
</dbReference>
<accession>A0A2M8LSG2</accession>
<reference evidence="4 5" key="1">
    <citation type="submission" date="2017-11" db="EMBL/GenBank/DDBJ databases">
        <title>Streptomyces carmine sp. nov., a novel actinomycete isolated from Sophora alopecuroides in Xinjiang, China.</title>
        <authorList>
            <person name="Wang Y."/>
            <person name="Luo X."/>
            <person name="Wan C."/>
            <person name="Zhang L."/>
        </authorList>
    </citation>
    <scope>NUCLEOTIDE SEQUENCE [LARGE SCALE GENOMIC DNA]</scope>
    <source>
        <strain evidence="4 5">TRM SA0054</strain>
    </source>
</reference>
<keyword evidence="5" id="KW-1185">Reference proteome</keyword>
<dbReference type="Proteomes" id="UP000230407">
    <property type="component" value="Unassembled WGS sequence"/>
</dbReference>
<name>A0A2M8LSG2_9ACTN</name>
<dbReference type="PANTHER" id="PTHR30466:SF1">
    <property type="entry name" value="FMN REDUCTASE (NADH) RUTF"/>
    <property type="match status" value="1"/>
</dbReference>
<dbReference type="InterPro" id="IPR050268">
    <property type="entry name" value="NADH-dep_flavin_reductase"/>
</dbReference>
<dbReference type="InterPro" id="IPR012349">
    <property type="entry name" value="Split_barrel_FMN-bd"/>
</dbReference>
<dbReference type="EMBL" id="PGGW01000067">
    <property type="protein sequence ID" value="PJE94893.1"/>
    <property type="molecule type" value="Genomic_DNA"/>
</dbReference>
<organism evidence="4 5">
    <name type="scientific">Streptomyces carminius</name>
    <dbReference type="NCBI Taxonomy" id="2665496"/>
    <lineage>
        <taxon>Bacteria</taxon>
        <taxon>Bacillati</taxon>
        <taxon>Actinomycetota</taxon>
        <taxon>Actinomycetes</taxon>
        <taxon>Kitasatosporales</taxon>
        <taxon>Streptomycetaceae</taxon>
        <taxon>Streptomyces</taxon>
    </lineage>
</organism>
<feature type="compositionally biased region" description="Basic and acidic residues" evidence="2">
    <location>
        <begin position="164"/>
        <end position="174"/>
    </location>
</feature>
<dbReference type="Pfam" id="PF01613">
    <property type="entry name" value="Flavin_Reduct"/>
    <property type="match status" value="1"/>
</dbReference>
<dbReference type="SMART" id="SM00903">
    <property type="entry name" value="Flavin_Reduct"/>
    <property type="match status" value="1"/>
</dbReference>
<dbReference type="InterPro" id="IPR002563">
    <property type="entry name" value="Flavin_Rdtase-like_dom"/>
</dbReference>
<evidence type="ECO:0000313" key="5">
    <source>
        <dbReference type="Proteomes" id="UP000230407"/>
    </source>
</evidence>
<keyword evidence="1" id="KW-0560">Oxidoreductase</keyword>
<proteinExistence type="predicted"/>
<gene>
    <name evidence="4" type="ORF">CUT44_24740</name>
</gene>
<dbReference type="GO" id="GO:0010181">
    <property type="term" value="F:FMN binding"/>
    <property type="evidence" value="ECO:0007669"/>
    <property type="project" value="InterPro"/>
</dbReference>
<sequence>MAVSISSFTEAMSRVPAPVTVATTVTPDGRAWGFTASSFCSLSLRPPLILLCLAKEAESHLAFTRAGSFLINVLAAEHAPVALHFARRSHRKVATSGFVPCEKGLPGLPEATARVACSTHSVVAGGDHSIIVGLVESTYVSDRIPLSYCDRAFARPTPLGPDDAGPRKEHDDPHSQGTADLARRDRLRSR</sequence>
<dbReference type="SUPFAM" id="SSF50475">
    <property type="entry name" value="FMN-binding split barrel"/>
    <property type="match status" value="1"/>
</dbReference>
<dbReference type="RefSeq" id="WP_100204149.1">
    <property type="nucleotide sequence ID" value="NZ_PGGW01000067.1"/>
</dbReference>
<evidence type="ECO:0000256" key="1">
    <source>
        <dbReference type="ARBA" id="ARBA00023002"/>
    </source>
</evidence>